<sequence length="551" mass="63085">MMLATAIGRRRRPWAWPQAPLLLRATQQIAHIGTKTAAPEAVLSSAAQTYEDVVRGVRIFHDREGHFAVPAQFQVPATGPEATTWPEDLRGFKLGMRVHKLMQAVGKKTAHSVEECATTAVAKKRSSSTQMSQATAKRLAMQEAIQRLEALGFPTSSWKDYQFQHVFLPALQAFRAIEQHMFVPQKFVVPFNDPAWPRRTWGFALGMQVKSVRQNRESISDDHADALDAIDFAWNVREAKWFQYFLPGLRTYKQIYGDVRVPLAFMVPMHDKRWPRHLWRYALGQHVFMVRSGMYSEQLEACQAELAALGFVLSVSDSLWNDTIFPALQAFVKHHGHCDVPQEFVVPAKSGWPNSAWHTKLGQYVKNIRQGRYQDQVKAHKDELTALGFVWQSHKNHHEATFQTIVLPAFETYKKLYGDVLISTDFVVPSSIKWPEKTHGFKLGQWITRVRNGKVKLTEKSRVQLEQAGFVWRVNDARWHDVLVPAFRVYAQLHGSCESMNTKFYVPSEPPYPKQAWGVNLGGALWHIRNGDTYVHDPQKRMELRKLGVLV</sequence>
<dbReference type="Pfam" id="PF03457">
    <property type="entry name" value="HA"/>
    <property type="match status" value="1"/>
</dbReference>
<keyword evidence="3" id="KW-1185">Reference proteome</keyword>
<feature type="domain" description="Helicase-associated" evidence="1">
    <location>
        <begin position="320"/>
        <end position="389"/>
    </location>
</feature>
<dbReference type="Proteomes" id="UP001146120">
    <property type="component" value="Unassembled WGS sequence"/>
</dbReference>
<evidence type="ECO:0000313" key="2">
    <source>
        <dbReference type="EMBL" id="DAZ94702.1"/>
    </source>
</evidence>
<dbReference type="InterPro" id="IPR005114">
    <property type="entry name" value="Helicase_assoc"/>
</dbReference>
<comment type="caution">
    <text evidence="2">The sequence shown here is derived from an EMBL/GenBank/DDBJ whole genome shotgun (WGS) entry which is preliminary data.</text>
</comment>
<gene>
    <name evidence="2" type="ORF">N0F65_000017</name>
</gene>
<dbReference type="PANTHER" id="PTHR37066:SF1">
    <property type="entry name" value="LNS2_PITP DOMAIN-CONTAINING PROTEIN"/>
    <property type="match status" value="1"/>
</dbReference>
<dbReference type="PANTHER" id="PTHR37066">
    <property type="entry name" value="HELICASE-ASSOCIATED"/>
    <property type="match status" value="1"/>
</dbReference>
<evidence type="ECO:0000259" key="1">
    <source>
        <dbReference type="Pfam" id="PF03457"/>
    </source>
</evidence>
<organism evidence="2 3">
    <name type="scientific">Lagenidium giganteum</name>
    <dbReference type="NCBI Taxonomy" id="4803"/>
    <lineage>
        <taxon>Eukaryota</taxon>
        <taxon>Sar</taxon>
        <taxon>Stramenopiles</taxon>
        <taxon>Oomycota</taxon>
        <taxon>Peronosporomycetes</taxon>
        <taxon>Pythiales</taxon>
        <taxon>Pythiaceae</taxon>
    </lineage>
</organism>
<accession>A0AAV2YI90</accession>
<protein>
    <recommendedName>
        <fullName evidence="1">Helicase-associated domain-containing protein</fullName>
    </recommendedName>
</protein>
<reference evidence="2" key="2">
    <citation type="journal article" date="2023" name="Microbiol Resour">
        <title>Decontamination and Annotation of the Draft Genome Sequence of the Oomycete Lagenidium giganteum ARSEF 373.</title>
        <authorList>
            <person name="Morgan W.R."/>
            <person name="Tartar A."/>
        </authorList>
    </citation>
    <scope>NUCLEOTIDE SEQUENCE</scope>
    <source>
        <strain evidence="2">ARSEF 373</strain>
    </source>
</reference>
<reference evidence="2" key="1">
    <citation type="submission" date="2022-11" db="EMBL/GenBank/DDBJ databases">
        <authorList>
            <person name="Morgan W.R."/>
            <person name="Tartar A."/>
        </authorList>
    </citation>
    <scope>NUCLEOTIDE SEQUENCE</scope>
    <source>
        <strain evidence="2">ARSEF 373</strain>
    </source>
</reference>
<name>A0AAV2YI90_9STRA</name>
<dbReference type="EMBL" id="DAKRPA010000237">
    <property type="protein sequence ID" value="DAZ94702.1"/>
    <property type="molecule type" value="Genomic_DNA"/>
</dbReference>
<evidence type="ECO:0000313" key="3">
    <source>
        <dbReference type="Proteomes" id="UP001146120"/>
    </source>
</evidence>
<dbReference type="AlphaFoldDB" id="A0AAV2YI90"/>
<proteinExistence type="predicted"/>